<dbReference type="InterPro" id="IPR001544">
    <property type="entry name" value="Aminotrans_IV"/>
</dbReference>
<accession>R1H704</accession>
<evidence type="ECO:0000256" key="2">
    <source>
        <dbReference type="ARBA" id="ARBA00009320"/>
    </source>
</evidence>
<protein>
    <submittedName>
        <fullName evidence="4">Branched-chain amino acid aminotransferase</fullName>
        <ecNumber evidence="4">2.6.1.42</ecNumber>
    </submittedName>
</protein>
<dbReference type="RefSeq" id="WP_005905758.1">
    <property type="nucleotide sequence ID" value="NZ_AQGQ01000123.1"/>
</dbReference>
<comment type="caution">
    <text evidence="4">The sequence shown here is derived from an EMBL/GenBank/DDBJ whole genome shotgun (WGS) entry which is preliminary data.</text>
</comment>
<comment type="cofactor">
    <cofactor evidence="1">
        <name>pyridoxal 5'-phosphate</name>
        <dbReference type="ChEBI" id="CHEBI:597326"/>
    </cofactor>
</comment>
<sequence length="100" mass="10998">TPPATAAILPGITRDTIMTLARDLGYEVREQALPREALYVADEIFMTGTAAEVTPVRSVDRMQVGAGCRGPITEQLQNAFFGLFNGQTEDKWNWLTPVDD</sequence>
<comment type="similarity">
    <text evidence="2">Belongs to the class-IV pyridoxal-phosphate-dependent aminotransferase family.</text>
</comment>
<dbReference type="InterPro" id="IPR005786">
    <property type="entry name" value="B_amino_transII"/>
</dbReference>
<dbReference type="InterPro" id="IPR036038">
    <property type="entry name" value="Aminotransferase-like"/>
</dbReference>
<keyword evidence="4" id="KW-0032">Aminotransferase</keyword>
<gene>
    <name evidence="4" type="ORF">G113_15393</name>
</gene>
<dbReference type="PANTHER" id="PTHR42825:SF2">
    <property type="entry name" value="BRANCHED-CHAIN-AMINO-ACID AMINOTRANSFERASE 3, CHLOROPLASTIC-RELATED"/>
    <property type="match status" value="1"/>
</dbReference>
<keyword evidence="4" id="KW-0808">Transferase</keyword>
<dbReference type="AlphaFoldDB" id="R1H704"/>
<evidence type="ECO:0000313" key="4">
    <source>
        <dbReference type="EMBL" id="EOD54249.1"/>
    </source>
</evidence>
<proteinExistence type="inferred from homology"/>
<evidence type="ECO:0000256" key="3">
    <source>
        <dbReference type="ARBA" id="ARBA00022898"/>
    </source>
</evidence>
<dbReference type="EC" id="2.6.1.42" evidence="4"/>
<dbReference type="Proteomes" id="UP000013526">
    <property type="component" value="Unassembled WGS sequence"/>
</dbReference>
<dbReference type="SUPFAM" id="SSF56752">
    <property type="entry name" value="D-aminoacid aminotransferase-like PLP-dependent enzymes"/>
    <property type="match status" value="1"/>
</dbReference>
<dbReference type="PATRIC" id="fig|1268236.3.peg.3020"/>
<feature type="non-terminal residue" evidence="4">
    <location>
        <position position="1"/>
    </location>
</feature>
<evidence type="ECO:0000256" key="1">
    <source>
        <dbReference type="ARBA" id="ARBA00001933"/>
    </source>
</evidence>
<dbReference type="Pfam" id="PF01063">
    <property type="entry name" value="Aminotran_4"/>
    <property type="match status" value="1"/>
</dbReference>
<reference evidence="4 5" key="1">
    <citation type="journal article" date="2013" name="Genome Announc.">
        <title>Draft Genome Sequence of Aeromonas molluscorum Strain 848TT, Isolated from Bivalve Molluscs.</title>
        <authorList>
            <person name="Spataro N."/>
            <person name="Farfan M."/>
            <person name="Albarral V."/>
            <person name="Sanglas A."/>
            <person name="Loren J.G."/>
            <person name="Fuste M.C."/>
            <person name="Bosch E."/>
        </authorList>
    </citation>
    <scope>NUCLEOTIDE SEQUENCE [LARGE SCALE GENOMIC DNA]</scope>
    <source>
        <strain evidence="4 5">848</strain>
    </source>
</reference>
<dbReference type="GO" id="GO:0004084">
    <property type="term" value="F:branched-chain-amino-acid transaminase activity"/>
    <property type="evidence" value="ECO:0007669"/>
    <property type="project" value="UniProtKB-EC"/>
</dbReference>
<dbReference type="GO" id="GO:0009081">
    <property type="term" value="P:branched-chain amino acid metabolic process"/>
    <property type="evidence" value="ECO:0007669"/>
    <property type="project" value="InterPro"/>
</dbReference>
<keyword evidence="5" id="KW-1185">Reference proteome</keyword>
<dbReference type="Gene3D" id="3.20.10.10">
    <property type="entry name" value="D-amino Acid Aminotransferase, subunit A, domain 2"/>
    <property type="match status" value="1"/>
</dbReference>
<dbReference type="EMBL" id="AQGQ01000123">
    <property type="protein sequence ID" value="EOD54249.1"/>
    <property type="molecule type" value="Genomic_DNA"/>
</dbReference>
<organism evidence="4 5">
    <name type="scientific">Aeromonas molluscorum 848</name>
    <dbReference type="NCBI Taxonomy" id="1268236"/>
    <lineage>
        <taxon>Bacteria</taxon>
        <taxon>Pseudomonadati</taxon>
        <taxon>Pseudomonadota</taxon>
        <taxon>Gammaproteobacteria</taxon>
        <taxon>Aeromonadales</taxon>
        <taxon>Aeromonadaceae</taxon>
        <taxon>Aeromonas</taxon>
    </lineage>
</organism>
<name>R1H704_9GAMM</name>
<dbReference type="PANTHER" id="PTHR42825">
    <property type="entry name" value="AMINO ACID AMINOTRANSFERASE"/>
    <property type="match status" value="1"/>
</dbReference>
<keyword evidence="3" id="KW-0663">Pyridoxal phosphate</keyword>
<dbReference type="InterPro" id="IPR043132">
    <property type="entry name" value="BCAT-like_C"/>
</dbReference>
<evidence type="ECO:0000313" key="5">
    <source>
        <dbReference type="Proteomes" id="UP000013526"/>
    </source>
</evidence>